<dbReference type="SUPFAM" id="SSF49785">
    <property type="entry name" value="Galactose-binding domain-like"/>
    <property type="match status" value="1"/>
</dbReference>
<evidence type="ECO:0000256" key="6">
    <source>
        <dbReference type="ARBA" id="ARBA00022840"/>
    </source>
</evidence>
<name>A0A225DLL0_9BACT</name>
<dbReference type="GO" id="GO:0004674">
    <property type="term" value="F:protein serine/threonine kinase activity"/>
    <property type="evidence" value="ECO:0007669"/>
    <property type="project" value="UniProtKB-KW"/>
</dbReference>
<gene>
    <name evidence="12" type="ORF">FRUB_04428</name>
</gene>
<feature type="compositionally biased region" description="Basic and acidic residues" evidence="9">
    <location>
        <begin position="408"/>
        <end position="417"/>
    </location>
</feature>
<dbReference type="InterPro" id="IPR013222">
    <property type="entry name" value="Glyco_hyd_98_carb-bd"/>
</dbReference>
<sequence>MGRLGNYRVLELLGSGGMGAVYRGEDTSLSRPVAIKILRTELEGQGNFGERFLREARTLAAIKHENVVTVYQASRDARTTYLVMELLEGKSLSAHLAGRRPLPLPEILRISREIASGLAAIHQRGLVHRDIKPANIWLEAPHGKVKLLDFGLARPIQDDAHFTQAGIVMGTPGYMSPEQTRGHELDARSDLFSLGCILFCLCSGREPFDRPDTIGRMIAITSEHPPAVSILNPLIPAGLSDLVGRLLAKKPADRPATAEDVIEALRRLEQPPPPVPQPLVVSPPAPPAVIPPPPPVVRLAIEVPSPRLSKLRGGRPKKGRRKLRRDRVTLLVALAVVGVVAVGGLAIWLATRPKPQVASAAKEPPSSPAPAQEFLSDWQPVTGYGFPPDDPLGKRILMPPPPPGQPRPPEKSDRNDGNGRPVLSVNGRPSPHAVWMHACPAGKVGLVYSLRKQCDFFMADVALDDRSPGSQTPLTFEVYGDGKRLWESNPVSATGQIQPCKVSVAGVETLELRVTSSPREPWKMYGADSFWVEPRVTKK</sequence>
<dbReference type="InterPro" id="IPR000719">
    <property type="entry name" value="Prot_kinase_dom"/>
</dbReference>
<keyword evidence="6 8" id="KW-0067">ATP-binding</keyword>
<accession>A0A225DLL0</accession>
<dbReference type="PANTHER" id="PTHR43289">
    <property type="entry name" value="MITOGEN-ACTIVATED PROTEIN KINASE KINASE KINASE 20-RELATED"/>
    <property type="match status" value="1"/>
</dbReference>
<feature type="binding site" evidence="8">
    <location>
        <position position="36"/>
    </location>
    <ligand>
        <name>ATP</name>
        <dbReference type="ChEBI" id="CHEBI:30616"/>
    </ligand>
</feature>
<evidence type="ECO:0000256" key="5">
    <source>
        <dbReference type="ARBA" id="ARBA00022777"/>
    </source>
</evidence>
<dbReference type="EC" id="2.7.11.1" evidence="1"/>
<organism evidence="12 13">
    <name type="scientific">Fimbriiglobus ruber</name>
    <dbReference type="NCBI Taxonomy" id="1908690"/>
    <lineage>
        <taxon>Bacteria</taxon>
        <taxon>Pseudomonadati</taxon>
        <taxon>Planctomycetota</taxon>
        <taxon>Planctomycetia</taxon>
        <taxon>Gemmatales</taxon>
        <taxon>Gemmataceae</taxon>
        <taxon>Fimbriiglobus</taxon>
    </lineage>
</organism>
<dbReference type="PANTHER" id="PTHR43289:SF6">
    <property type="entry name" value="SERINE_THREONINE-PROTEIN KINASE NEKL-3"/>
    <property type="match status" value="1"/>
</dbReference>
<comment type="caution">
    <text evidence="12">The sequence shown here is derived from an EMBL/GenBank/DDBJ whole genome shotgun (WGS) entry which is preliminary data.</text>
</comment>
<dbReference type="InterPro" id="IPR011009">
    <property type="entry name" value="Kinase-like_dom_sf"/>
</dbReference>
<dbReference type="SUPFAM" id="SSF56112">
    <property type="entry name" value="Protein kinase-like (PK-like)"/>
    <property type="match status" value="1"/>
</dbReference>
<keyword evidence="4 8" id="KW-0547">Nucleotide-binding</keyword>
<evidence type="ECO:0000256" key="8">
    <source>
        <dbReference type="PROSITE-ProRule" id="PRU10141"/>
    </source>
</evidence>
<feature type="domain" description="Protein kinase" evidence="11">
    <location>
        <begin position="7"/>
        <end position="280"/>
    </location>
</feature>
<keyword evidence="10" id="KW-0812">Transmembrane</keyword>
<dbReference type="Proteomes" id="UP000214646">
    <property type="component" value="Unassembled WGS sequence"/>
</dbReference>
<evidence type="ECO:0000256" key="2">
    <source>
        <dbReference type="ARBA" id="ARBA00022527"/>
    </source>
</evidence>
<keyword evidence="13" id="KW-1185">Reference proteome</keyword>
<dbReference type="Pfam" id="PF00069">
    <property type="entry name" value="Pkinase"/>
    <property type="match status" value="1"/>
</dbReference>
<dbReference type="EMBL" id="NIDE01000005">
    <property type="protein sequence ID" value="OWK42350.1"/>
    <property type="molecule type" value="Genomic_DNA"/>
</dbReference>
<dbReference type="InterPro" id="IPR008979">
    <property type="entry name" value="Galactose-bd-like_sf"/>
</dbReference>
<dbReference type="Gene3D" id="1.10.510.10">
    <property type="entry name" value="Transferase(Phosphotransferase) domain 1"/>
    <property type="match status" value="1"/>
</dbReference>
<keyword evidence="10" id="KW-0472">Membrane</keyword>
<feature type="compositionally biased region" description="Pro residues" evidence="9">
    <location>
        <begin position="398"/>
        <end position="407"/>
    </location>
</feature>
<dbReference type="Pfam" id="PF08305">
    <property type="entry name" value="NPCBM"/>
    <property type="match status" value="1"/>
</dbReference>
<dbReference type="InterPro" id="IPR017441">
    <property type="entry name" value="Protein_kinase_ATP_BS"/>
</dbReference>
<dbReference type="Gene3D" id="2.60.120.1060">
    <property type="entry name" value="NPCBM/NEW2 domain"/>
    <property type="match status" value="1"/>
</dbReference>
<dbReference type="SMART" id="SM00220">
    <property type="entry name" value="S_TKc"/>
    <property type="match status" value="1"/>
</dbReference>
<evidence type="ECO:0000256" key="4">
    <source>
        <dbReference type="ARBA" id="ARBA00022741"/>
    </source>
</evidence>
<evidence type="ECO:0000256" key="10">
    <source>
        <dbReference type="SAM" id="Phobius"/>
    </source>
</evidence>
<keyword evidence="7" id="KW-0675">Receptor</keyword>
<dbReference type="PROSITE" id="PS50011">
    <property type="entry name" value="PROTEIN_KINASE_DOM"/>
    <property type="match status" value="1"/>
</dbReference>
<evidence type="ECO:0000313" key="12">
    <source>
        <dbReference type="EMBL" id="OWK42350.1"/>
    </source>
</evidence>
<dbReference type="FunFam" id="1.10.510.10:FF:000021">
    <property type="entry name" value="Serine/threonine protein kinase"/>
    <property type="match status" value="1"/>
</dbReference>
<evidence type="ECO:0000256" key="3">
    <source>
        <dbReference type="ARBA" id="ARBA00022679"/>
    </source>
</evidence>
<evidence type="ECO:0000256" key="1">
    <source>
        <dbReference type="ARBA" id="ARBA00012513"/>
    </source>
</evidence>
<dbReference type="Gene3D" id="3.30.200.20">
    <property type="entry name" value="Phosphorylase Kinase, domain 1"/>
    <property type="match status" value="1"/>
</dbReference>
<feature type="region of interest" description="Disordered" evidence="9">
    <location>
        <begin position="389"/>
        <end position="424"/>
    </location>
</feature>
<feature type="transmembrane region" description="Helical" evidence="10">
    <location>
        <begin position="328"/>
        <end position="350"/>
    </location>
</feature>
<keyword evidence="5 12" id="KW-0418">Kinase</keyword>
<evidence type="ECO:0000256" key="7">
    <source>
        <dbReference type="ARBA" id="ARBA00023170"/>
    </source>
</evidence>
<evidence type="ECO:0000259" key="11">
    <source>
        <dbReference type="PROSITE" id="PS50011"/>
    </source>
</evidence>
<keyword evidence="3" id="KW-0808">Transferase</keyword>
<protein>
    <recommendedName>
        <fullName evidence="1">non-specific serine/threonine protein kinase</fullName>
        <ecNumber evidence="1">2.7.11.1</ecNumber>
    </recommendedName>
</protein>
<keyword evidence="2 12" id="KW-0723">Serine/threonine-protein kinase</keyword>
<dbReference type="SMART" id="SM00776">
    <property type="entry name" value="NPCBM"/>
    <property type="match status" value="1"/>
</dbReference>
<evidence type="ECO:0000256" key="9">
    <source>
        <dbReference type="SAM" id="MobiDB-lite"/>
    </source>
</evidence>
<dbReference type="GO" id="GO:0005524">
    <property type="term" value="F:ATP binding"/>
    <property type="evidence" value="ECO:0007669"/>
    <property type="project" value="UniProtKB-UniRule"/>
</dbReference>
<evidence type="ECO:0000313" key="13">
    <source>
        <dbReference type="Proteomes" id="UP000214646"/>
    </source>
</evidence>
<proteinExistence type="predicted"/>
<dbReference type="InterPro" id="IPR038637">
    <property type="entry name" value="NPCBM_sf"/>
</dbReference>
<dbReference type="PROSITE" id="PS00107">
    <property type="entry name" value="PROTEIN_KINASE_ATP"/>
    <property type="match status" value="1"/>
</dbReference>
<reference evidence="13" key="1">
    <citation type="submission" date="2017-06" db="EMBL/GenBank/DDBJ databases">
        <title>Genome analysis of Fimbriiglobus ruber SP5, the first member of the order Planctomycetales with confirmed chitinolytic capability.</title>
        <authorList>
            <person name="Ravin N.V."/>
            <person name="Rakitin A.L."/>
            <person name="Ivanova A.A."/>
            <person name="Beletsky A.V."/>
            <person name="Kulichevskaya I.S."/>
            <person name="Mardanov A.V."/>
            <person name="Dedysh S.N."/>
        </authorList>
    </citation>
    <scope>NUCLEOTIDE SEQUENCE [LARGE SCALE GENOMIC DNA]</scope>
    <source>
        <strain evidence="13">SP5</strain>
    </source>
</reference>
<keyword evidence="10" id="KW-1133">Transmembrane helix</keyword>
<dbReference type="CDD" id="cd14014">
    <property type="entry name" value="STKc_PknB_like"/>
    <property type="match status" value="1"/>
</dbReference>
<dbReference type="AlphaFoldDB" id="A0A225DLL0"/>